<feature type="transmembrane region" description="Helical" evidence="1">
    <location>
        <begin position="70"/>
        <end position="88"/>
    </location>
</feature>
<evidence type="ECO:0000313" key="2">
    <source>
        <dbReference type="EMBL" id="VYU50246.1"/>
    </source>
</evidence>
<keyword evidence="1" id="KW-1133">Transmembrane helix</keyword>
<dbReference type="AlphaFoldDB" id="A0A6N3FED2"/>
<gene>
    <name evidence="2" type="ORF">IBLFYP30_00364</name>
</gene>
<sequence>MKSCSKCNCKIDLLTRLKTLGNECVRIKCEQCGTVYEVESKGVVKIINLLSFFMIFYLIYYFLNFMEVDFMIRVGIVSFLAIIFYIFWNAIMSYFLEYNVIIDGYKTVSSLNSEGKPAKINETSQAKQIFNDILNKNGFDETNIKLDILMDSFEEFLHKKFNCYEDEIIYSIRPTDLIYKDLCCCTLIRQFQTRNVRGEINLERIYIQVYYNSKDVVNKLYNSHFNYTSDKFDEFLANVRDENSYWEVLKLYKPVKYEVTMDKLF</sequence>
<keyword evidence="1" id="KW-0472">Membrane</keyword>
<evidence type="ECO:0008006" key="3">
    <source>
        <dbReference type="Google" id="ProtNLM"/>
    </source>
</evidence>
<feature type="transmembrane region" description="Helical" evidence="1">
    <location>
        <begin position="46"/>
        <end position="63"/>
    </location>
</feature>
<dbReference type="EMBL" id="CACRUE010000044">
    <property type="protein sequence ID" value="VYU50246.1"/>
    <property type="molecule type" value="Genomic_DNA"/>
</dbReference>
<accession>A0A6N3FED2</accession>
<keyword evidence="1" id="KW-0812">Transmembrane</keyword>
<organism evidence="2">
    <name type="scientific">Intestinibacter bartlettii</name>
    <dbReference type="NCBI Taxonomy" id="261299"/>
    <lineage>
        <taxon>Bacteria</taxon>
        <taxon>Bacillati</taxon>
        <taxon>Bacillota</taxon>
        <taxon>Clostridia</taxon>
        <taxon>Peptostreptococcales</taxon>
        <taxon>Peptostreptococcaceae</taxon>
        <taxon>Intestinibacter</taxon>
    </lineage>
</organism>
<dbReference type="RefSeq" id="WP_024038536.1">
    <property type="nucleotide sequence ID" value="NZ_CACRUE010000044.1"/>
</dbReference>
<reference evidence="2" key="1">
    <citation type="submission" date="2019-11" db="EMBL/GenBank/DDBJ databases">
        <authorList>
            <person name="Feng L."/>
        </authorList>
    </citation>
    <scope>NUCLEOTIDE SEQUENCE</scope>
    <source>
        <strain evidence="2">IbartlettiiLFYP30</strain>
    </source>
</reference>
<proteinExistence type="predicted"/>
<protein>
    <recommendedName>
        <fullName evidence="3">Cxxc_20_cxxc protein</fullName>
    </recommendedName>
</protein>
<name>A0A6N3FED2_9FIRM</name>
<evidence type="ECO:0000256" key="1">
    <source>
        <dbReference type="SAM" id="Phobius"/>
    </source>
</evidence>